<evidence type="ECO:0000313" key="1">
    <source>
        <dbReference type="EMBL" id="MDS3859534.1"/>
    </source>
</evidence>
<sequence length="312" mass="36925">MQSSRLMLYQITVKVDSDSIYHQPYRLEVEHFILDVMLGQSKVVEALNIALRVKNYQDFLPEVSSDIESRITQIKLRDSSLSFFLIDLAQHIESLGSFWFGIKKIYWESPKRVWVAETPQEERDLGLITNDFQRESHENKCYRQMAPEMLESLIKNRQLHRNLVLPMSFYREGCNEFSSRRYTSSFINFYFYLDDLYGQGKTKNKEVENLFKSSEHIRKAFEEAIRFFQDEENSENWEELKEFLEMEKKAFSVDGLIELIVQIRGNLSHFSQKSSKKKGHPLNQRDFRSVALLMKSICIFTFTELTTGEQPK</sequence>
<dbReference type="EMBL" id="JAVMIP010000001">
    <property type="protein sequence ID" value="MDS3859534.1"/>
    <property type="molecule type" value="Genomic_DNA"/>
</dbReference>
<gene>
    <name evidence="1" type="ORF">RIF25_01805</name>
</gene>
<evidence type="ECO:0000313" key="2">
    <source>
        <dbReference type="Proteomes" id="UP001268256"/>
    </source>
</evidence>
<keyword evidence="2" id="KW-1185">Reference proteome</keyword>
<proteinExistence type="predicted"/>
<comment type="caution">
    <text evidence="1">The sequence shown here is derived from an EMBL/GenBank/DDBJ whole genome shotgun (WGS) entry which is preliminary data.</text>
</comment>
<organism evidence="1 2">
    <name type="scientific">Pseudocalidococcus azoricus BACA0444</name>
    <dbReference type="NCBI Taxonomy" id="2918990"/>
    <lineage>
        <taxon>Bacteria</taxon>
        <taxon>Bacillati</taxon>
        <taxon>Cyanobacteriota</taxon>
        <taxon>Cyanophyceae</taxon>
        <taxon>Acaryochloridales</taxon>
        <taxon>Thermosynechococcaceae</taxon>
        <taxon>Pseudocalidococcus</taxon>
        <taxon>Pseudocalidococcus azoricus</taxon>
    </lineage>
</organism>
<name>A0AAE4FNV4_9CYAN</name>
<protein>
    <submittedName>
        <fullName evidence="1">Uncharacterized protein</fullName>
    </submittedName>
</protein>
<accession>A0AAE4FNV4</accession>
<dbReference type="RefSeq" id="WP_322876843.1">
    <property type="nucleotide sequence ID" value="NZ_JAVMIP010000001.1"/>
</dbReference>
<reference evidence="2" key="1">
    <citation type="submission" date="2023-07" db="EMBL/GenBank/DDBJ databases">
        <authorList>
            <person name="Luz R."/>
            <person name="Cordeiro R."/>
            <person name="Fonseca A."/>
            <person name="Goncalves V."/>
        </authorList>
    </citation>
    <scope>NUCLEOTIDE SEQUENCE [LARGE SCALE GENOMIC DNA]</scope>
    <source>
        <strain evidence="2">BACA0444</strain>
    </source>
</reference>
<dbReference type="AlphaFoldDB" id="A0AAE4FNV4"/>
<dbReference type="Proteomes" id="UP001268256">
    <property type="component" value="Unassembled WGS sequence"/>
</dbReference>